<dbReference type="GO" id="GO:0005741">
    <property type="term" value="C:mitochondrial outer membrane"/>
    <property type="evidence" value="ECO:0007669"/>
    <property type="project" value="TreeGrafter"/>
</dbReference>
<organism evidence="2 3">
    <name type="scientific">Periconia digitata</name>
    <dbReference type="NCBI Taxonomy" id="1303443"/>
    <lineage>
        <taxon>Eukaryota</taxon>
        <taxon>Fungi</taxon>
        <taxon>Dikarya</taxon>
        <taxon>Ascomycota</taxon>
        <taxon>Pezizomycotina</taxon>
        <taxon>Dothideomycetes</taxon>
        <taxon>Pleosporomycetidae</taxon>
        <taxon>Pleosporales</taxon>
        <taxon>Massarineae</taxon>
        <taxon>Periconiaceae</taxon>
        <taxon>Periconia</taxon>
    </lineage>
</organism>
<name>A0A9W4UDY3_9PLEO</name>
<dbReference type="SUPFAM" id="SSF51735">
    <property type="entry name" value="NAD(P)-binding Rossmann-fold domains"/>
    <property type="match status" value="1"/>
</dbReference>
<comment type="caution">
    <text evidence="2">The sequence shown here is derived from an EMBL/GenBank/DDBJ whole genome shotgun (WGS) entry which is preliminary data.</text>
</comment>
<dbReference type="InterPro" id="IPR051593">
    <property type="entry name" value="Ergosterol_Biosynth_ERG27"/>
</dbReference>
<dbReference type="AlphaFoldDB" id="A0A9W4UDY3"/>
<protein>
    <submittedName>
        <fullName evidence="2">Uncharacterized protein</fullName>
    </submittedName>
</protein>
<dbReference type="GO" id="GO:0005789">
    <property type="term" value="C:endoplasmic reticulum membrane"/>
    <property type="evidence" value="ECO:0007669"/>
    <property type="project" value="TreeGrafter"/>
</dbReference>
<dbReference type="OrthoDB" id="191139at2759"/>
<sequence length="331" mass="36558">MAGSVIITAANGSLAIPAVVHLLKTLPDHLAILTVRNASDKDPNTAALRAEISRFPQAKTVIHELDLSKLSAVRDFTKTVARNIDNGAYPRVKAIICNAFHWNLTSPEPILTSDGFEQSFQINHIAHATLVLRLLDHFDPAGARIVTLSTDAHWPGRNPLEKKAPEIPDNVDALATPPVESDYTGRPFQRYANSKLAAVMWTHALNRRLLAHSTLSKVNAVAMEPGSLTDSRALRTNTPSTLWYLQRFILQPFQPILCYINPTMRSVTEVGPVLMDLALQKSHPGERGHFDFRTKSDSSPASMDEKKQDLIWEKTLEWAGLTKGEIDALGL</sequence>
<dbReference type="PANTHER" id="PTHR43647">
    <property type="entry name" value="DEHYDROGENASE"/>
    <property type="match status" value="1"/>
</dbReference>
<dbReference type="Proteomes" id="UP001152607">
    <property type="component" value="Unassembled WGS sequence"/>
</dbReference>
<dbReference type="InterPro" id="IPR036291">
    <property type="entry name" value="NAD(P)-bd_dom_sf"/>
</dbReference>
<evidence type="ECO:0000313" key="3">
    <source>
        <dbReference type="Proteomes" id="UP001152607"/>
    </source>
</evidence>
<proteinExistence type="predicted"/>
<dbReference type="PANTHER" id="PTHR43647:SF4">
    <property type="entry name" value="KETOREDUCTASE (KR) DOMAIN-CONTAINING PROTEIN"/>
    <property type="match status" value="1"/>
</dbReference>
<dbReference type="GO" id="GO:0005811">
    <property type="term" value="C:lipid droplet"/>
    <property type="evidence" value="ECO:0007669"/>
    <property type="project" value="TreeGrafter"/>
</dbReference>
<gene>
    <name evidence="2" type="ORF">PDIGIT_LOCUS7264</name>
</gene>
<keyword evidence="3" id="KW-1185">Reference proteome</keyword>
<reference evidence="2" key="1">
    <citation type="submission" date="2023-01" db="EMBL/GenBank/DDBJ databases">
        <authorList>
            <person name="Van Ghelder C."/>
            <person name="Rancurel C."/>
        </authorList>
    </citation>
    <scope>NUCLEOTIDE SEQUENCE</scope>
    <source>
        <strain evidence="2">CNCM I-4278</strain>
    </source>
</reference>
<accession>A0A9W4UDY3</accession>
<dbReference type="EMBL" id="CAOQHR010000004">
    <property type="protein sequence ID" value="CAI6334210.1"/>
    <property type="molecule type" value="Genomic_DNA"/>
</dbReference>
<dbReference type="Gene3D" id="3.40.50.720">
    <property type="entry name" value="NAD(P)-binding Rossmann-like Domain"/>
    <property type="match status" value="1"/>
</dbReference>
<dbReference type="GO" id="GO:0000253">
    <property type="term" value="F:3-beta-hydroxysteroid 3-dehydrogenase (NADP+) activity"/>
    <property type="evidence" value="ECO:0007669"/>
    <property type="project" value="TreeGrafter"/>
</dbReference>
<feature type="compositionally biased region" description="Basic and acidic residues" evidence="1">
    <location>
        <begin position="286"/>
        <end position="296"/>
    </location>
</feature>
<evidence type="ECO:0000313" key="2">
    <source>
        <dbReference type="EMBL" id="CAI6334210.1"/>
    </source>
</evidence>
<evidence type="ECO:0000256" key="1">
    <source>
        <dbReference type="SAM" id="MobiDB-lite"/>
    </source>
</evidence>
<feature type="region of interest" description="Disordered" evidence="1">
    <location>
        <begin position="286"/>
        <end position="306"/>
    </location>
</feature>